<evidence type="ECO:0000256" key="17">
    <source>
        <dbReference type="RuleBase" id="RU003403"/>
    </source>
</evidence>
<comment type="similarity">
    <text evidence="2 17">Belongs to the complex I subunit 2 family.</text>
</comment>
<feature type="transmembrane region" description="Helical" evidence="17">
    <location>
        <begin position="95"/>
        <end position="116"/>
    </location>
</feature>
<feature type="domain" description="NADH dehydrogenase subunit 2 C-terminal" evidence="19">
    <location>
        <begin position="291"/>
        <end position="344"/>
    </location>
</feature>
<dbReference type="PANTHER" id="PTHR46552">
    <property type="entry name" value="NADH-UBIQUINONE OXIDOREDUCTASE CHAIN 2"/>
    <property type="match status" value="1"/>
</dbReference>
<dbReference type="GO" id="GO:0008137">
    <property type="term" value="F:NADH dehydrogenase (ubiquinone) activity"/>
    <property type="evidence" value="ECO:0007669"/>
    <property type="project" value="UniProtKB-EC"/>
</dbReference>
<dbReference type="InterPro" id="IPR010933">
    <property type="entry name" value="NADH_DH_su2_C"/>
</dbReference>
<feature type="transmembrane region" description="Helical" evidence="17">
    <location>
        <begin position="274"/>
        <end position="295"/>
    </location>
</feature>
<keyword evidence="10 17" id="KW-0249">Electron transport</keyword>
<dbReference type="GO" id="GO:0006120">
    <property type="term" value="P:mitochondrial electron transport, NADH to ubiquinone"/>
    <property type="evidence" value="ECO:0007669"/>
    <property type="project" value="InterPro"/>
</dbReference>
<feature type="transmembrane region" description="Helical" evidence="17">
    <location>
        <begin position="204"/>
        <end position="223"/>
    </location>
</feature>
<keyword evidence="13 17" id="KW-0830">Ubiquinone</keyword>
<keyword evidence="5" id="KW-0813">Transport</keyword>
<organism evidence="20">
    <name type="scientific">Anilius scytale</name>
    <name type="common">Coral cylinder snake</name>
    <name type="synonym">Anguis scytale</name>
    <dbReference type="NCBI Taxonomy" id="51844"/>
    <lineage>
        <taxon>Eukaryota</taxon>
        <taxon>Metazoa</taxon>
        <taxon>Chordata</taxon>
        <taxon>Craniata</taxon>
        <taxon>Vertebrata</taxon>
        <taxon>Euteleostomi</taxon>
        <taxon>Lepidosauria</taxon>
        <taxon>Squamata</taxon>
        <taxon>Bifurcata</taxon>
        <taxon>Unidentata</taxon>
        <taxon>Episquamata</taxon>
        <taxon>Toxicofera</taxon>
        <taxon>Serpentes</taxon>
        <taxon>Henophidia</taxon>
        <taxon>Aniliidae</taxon>
        <taxon>Anilius</taxon>
    </lineage>
</organism>
<evidence type="ECO:0000256" key="6">
    <source>
        <dbReference type="ARBA" id="ARBA00022660"/>
    </source>
</evidence>
<dbReference type="Pfam" id="PF06444">
    <property type="entry name" value="NADH_dehy_S2_C"/>
    <property type="match status" value="1"/>
</dbReference>
<dbReference type="AlphaFoldDB" id="D2W915"/>
<comment type="subcellular location">
    <subcellularLocation>
        <location evidence="1 17">Mitochondrion inner membrane</location>
        <topology evidence="1 17">Multi-pass membrane protein</topology>
    </subcellularLocation>
</comment>
<dbReference type="InterPro" id="IPR050175">
    <property type="entry name" value="Complex_I_Subunit_2"/>
</dbReference>
<protein>
    <recommendedName>
        <fullName evidence="4 17">NADH-ubiquinone oxidoreductase chain 2</fullName>
        <ecNumber evidence="3 17">7.1.1.2</ecNumber>
    </recommendedName>
</protein>
<evidence type="ECO:0000256" key="16">
    <source>
        <dbReference type="ARBA" id="ARBA00049551"/>
    </source>
</evidence>
<dbReference type="Pfam" id="PF00361">
    <property type="entry name" value="Proton_antipo_M"/>
    <property type="match status" value="1"/>
</dbReference>
<evidence type="ECO:0000256" key="2">
    <source>
        <dbReference type="ARBA" id="ARBA00007012"/>
    </source>
</evidence>
<dbReference type="EC" id="7.1.1.2" evidence="3 17"/>
<dbReference type="PRINTS" id="PR01436">
    <property type="entry name" value="NADHDHGNASE2"/>
</dbReference>
<evidence type="ECO:0000256" key="9">
    <source>
        <dbReference type="ARBA" id="ARBA00022967"/>
    </source>
</evidence>
<keyword evidence="8 17" id="KW-0999">Mitochondrion inner membrane</keyword>
<feature type="transmembrane region" description="Helical" evidence="17">
    <location>
        <begin position="6"/>
        <end position="31"/>
    </location>
</feature>
<feature type="transmembrane region" description="Helical" evidence="17">
    <location>
        <begin position="244"/>
        <end position="262"/>
    </location>
</feature>
<feature type="domain" description="NADH:quinone oxidoreductase/Mrp antiporter transmembrane" evidence="18">
    <location>
        <begin position="24"/>
        <end position="287"/>
    </location>
</feature>
<keyword evidence="14 17" id="KW-0496">Mitochondrion</keyword>
<proteinExistence type="inferred from homology"/>
<evidence type="ECO:0000256" key="12">
    <source>
        <dbReference type="ARBA" id="ARBA00023027"/>
    </source>
</evidence>
<evidence type="ECO:0000256" key="11">
    <source>
        <dbReference type="ARBA" id="ARBA00022989"/>
    </source>
</evidence>
<accession>D2W915</accession>
<dbReference type="InterPro" id="IPR001750">
    <property type="entry name" value="ND/Mrp_TM"/>
</dbReference>
<keyword evidence="9 17" id="KW-1278">Translocase</keyword>
<keyword evidence="6 17" id="KW-0679">Respiratory chain</keyword>
<evidence type="ECO:0000256" key="15">
    <source>
        <dbReference type="ARBA" id="ARBA00023136"/>
    </source>
</evidence>
<evidence type="ECO:0000313" key="20">
    <source>
        <dbReference type="EMBL" id="ACR55935.1"/>
    </source>
</evidence>
<comment type="function">
    <text evidence="17">Core subunit of the mitochondrial membrane respiratory chain NADH dehydrogenase (Complex I) which catalyzes electron transfer from NADH through the respiratory chain, using ubiquinone as an electron acceptor. Essential for the catalytic activity and assembly of complex I.</text>
</comment>
<keyword evidence="12 17" id="KW-0520">NAD</keyword>
<name>D2W915_ANISC</name>
<dbReference type="InterPro" id="IPR003917">
    <property type="entry name" value="NADH_UbQ_OxRdtase_chain2"/>
</dbReference>
<evidence type="ECO:0000256" key="13">
    <source>
        <dbReference type="ARBA" id="ARBA00023075"/>
    </source>
</evidence>
<sequence>MNNPMSWLIITTSIIMSTMLVATSTHWLMIWMCLEINMLSMIPVISKPNHPRATEAATKYFLTQTLASMTMLFSATMNAMTTSQWDMTLMTNKTAMTLATLALMMKLAAAPFHFWLPEVTQGSSTLTSLTILTWQKLAPLSILLTLSNKMNQTILSASAMLSILIGGLGGLNQTQLRKLMAFSSIAHTGWILATMTMAPNISTLTMLIYIMSTIPIFLMLHISSMKTIKDIGTMWTTSPQMTSMLTLTILSLGGLPPLTGFMPKWLILNKLTTFNMLIEATTMALMSLLSLYFYLRLTYFTSMTTTPQNITMPMKWRTKQTNMSLLTPTLMALSMLMLPMTPML</sequence>
<evidence type="ECO:0000256" key="4">
    <source>
        <dbReference type="ARBA" id="ARBA00021008"/>
    </source>
</evidence>
<evidence type="ECO:0000256" key="7">
    <source>
        <dbReference type="ARBA" id="ARBA00022692"/>
    </source>
</evidence>
<feature type="transmembrane region" description="Helical" evidence="17">
    <location>
        <begin position="179"/>
        <end position="198"/>
    </location>
</feature>
<evidence type="ECO:0000256" key="10">
    <source>
        <dbReference type="ARBA" id="ARBA00022982"/>
    </source>
</evidence>
<keyword evidence="11 17" id="KW-1133">Transmembrane helix</keyword>
<evidence type="ECO:0000256" key="14">
    <source>
        <dbReference type="ARBA" id="ARBA00023128"/>
    </source>
</evidence>
<evidence type="ECO:0000256" key="8">
    <source>
        <dbReference type="ARBA" id="ARBA00022792"/>
    </source>
</evidence>
<evidence type="ECO:0000259" key="19">
    <source>
        <dbReference type="Pfam" id="PF06444"/>
    </source>
</evidence>
<feature type="transmembrane region" description="Helical" evidence="17">
    <location>
        <begin position="153"/>
        <end position="172"/>
    </location>
</feature>
<evidence type="ECO:0000256" key="3">
    <source>
        <dbReference type="ARBA" id="ARBA00012944"/>
    </source>
</evidence>
<evidence type="ECO:0000256" key="1">
    <source>
        <dbReference type="ARBA" id="ARBA00004448"/>
    </source>
</evidence>
<evidence type="ECO:0000256" key="5">
    <source>
        <dbReference type="ARBA" id="ARBA00022448"/>
    </source>
</evidence>
<feature type="transmembrane region" description="Helical" evidence="17">
    <location>
        <begin position="322"/>
        <end position="341"/>
    </location>
</feature>
<keyword evidence="15 17" id="KW-0472">Membrane</keyword>
<keyword evidence="7 17" id="KW-0812">Transmembrane</keyword>
<geneLocation type="mitochondrion" evidence="20"/>
<evidence type="ECO:0000259" key="18">
    <source>
        <dbReference type="Pfam" id="PF00361"/>
    </source>
</evidence>
<dbReference type="EMBL" id="GQ200593">
    <property type="protein sequence ID" value="ACR55935.1"/>
    <property type="molecule type" value="Genomic_DNA"/>
</dbReference>
<dbReference type="GO" id="GO:0005743">
    <property type="term" value="C:mitochondrial inner membrane"/>
    <property type="evidence" value="ECO:0007669"/>
    <property type="project" value="UniProtKB-SubCell"/>
</dbReference>
<comment type="catalytic activity">
    <reaction evidence="16 17">
        <text>a ubiquinone + NADH + 5 H(+)(in) = a ubiquinol + NAD(+) + 4 H(+)(out)</text>
        <dbReference type="Rhea" id="RHEA:29091"/>
        <dbReference type="Rhea" id="RHEA-COMP:9565"/>
        <dbReference type="Rhea" id="RHEA-COMP:9566"/>
        <dbReference type="ChEBI" id="CHEBI:15378"/>
        <dbReference type="ChEBI" id="CHEBI:16389"/>
        <dbReference type="ChEBI" id="CHEBI:17976"/>
        <dbReference type="ChEBI" id="CHEBI:57540"/>
        <dbReference type="ChEBI" id="CHEBI:57945"/>
        <dbReference type="EC" id="7.1.1.2"/>
    </reaction>
</comment>
<reference evidence="20" key="1">
    <citation type="journal article" date="2010" name="BMC Genomics">
        <title>Snake mitochondrial genomes: phylogenetic relationships and implications of extended taxon sampling for interpretations of mitogenomic evolution.</title>
        <authorList>
            <person name="Douglas D.A."/>
            <person name="Gower D.J."/>
        </authorList>
    </citation>
    <scope>NUCLEOTIDE SEQUENCE</scope>
</reference>
<dbReference type="PANTHER" id="PTHR46552:SF1">
    <property type="entry name" value="NADH-UBIQUINONE OXIDOREDUCTASE CHAIN 2"/>
    <property type="match status" value="1"/>
</dbReference>
<gene>
    <name evidence="20" type="primary">ND2</name>
</gene>